<dbReference type="PANTHER" id="PTHR34109">
    <property type="entry name" value="BNAUNNG04460D PROTEIN-RELATED"/>
    <property type="match status" value="1"/>
</dbReference>
<dbReference type="InterPro" id="IPR037523">
    <property type="entry name" value="VOC_core"/>
</dbReference>
<dbReference type="InterPro" id="IPR029068">
    <property type="entry name" value="Glyas_Bleomycin-R_OHBP_Dase"/>
</dbReference>
<dbReference type="PANTHER" id="PTHR34109:SF1">
    <property type="entry name" value="VOC DOMAIN-CONTAINING PROTEIN"/>
    <property type="match status" value="1"/>
</dbReference>
<dbReference type="CDD" id="cd07246">
    <property type="entry name" value="VOC_like"/>
    <property type="match status" value="1"/>
</dbReference>
<evidence type="ECO:0000313" key="3">
    <source>
        <dbReference type="Proteomes" id="UP001501147"/>
    </source>
</evidence>
<feature type="domain" description="VOC" evidence="1">
    <location>
        <begin position="14"/>
        <end position="145"/>
    </location>
</feature>
<dbReference type="InterPro" id="IPR004360">
    <property type="entry name" value="Glyas_Fos-R_dOase_dom"/>
</dbReference>
<dbReference type="Gene3D" id="3.30.720.110">
    <property type="match status" value="1"/>
</dbReference>
<dbReference type="PROSITE" id="PS51819">
    <property type="entry name" value="VOC"/>
    <property type="match status" value="1"/>
</dbReference>
<evidence type="ECO:0000259" key="1">
    <source>
        <dbReference type="PROSITE" id="PS51819"/>
    </source>
</evidence>
<accession>A0ABP9B0J8</accession>
<gene>
    <name evidence="2" type="ORF">GCM10023329_44770</name>
</gene>
<protein>
    <recommendedName>
        <fullName evidence="1">VOC domain-containing protein</fullName>
    </recommendedName>
</protein>
<sequence length="193" mass="20611">MTESRPTPADAPERYHRAVVAHIMVDDAPAAIDFYRRAFGAREDFRLGAPDGRVLHAEVVIGGSVLMLGDASVPEAEAAAWRSPAALGGGTTVALHVFIPDVDALVRRAEGEGAEVLQPPKDMFHGDRTAILKDPFGHLWVFLTHLEDVPEEEVRRRLEAALRPPARGPGPAAVCCGRVAGVRRSGECVPTGG</sequence>
<dbReference type="RefSeq" id="WP_345615225.1">
    <property type="nucleotide sequence ID" value="NZ_BAABJV010000014.1"/>
</dbReference>
<reference evidence="3" key="1">
    <citation type="journal article" date="2019" name="Int. J. Syst. Evol. Microbiol.">
        <title>The Global Catalogue of Microorganisms (GCM) 10K type strain sequencing project: providing services to taxonomists for standard genome sequencing and annotation.</title>
        <authorList>
            <consortium name="The Broad Institute Genomics Platform"/>
            <consortium name="The Broad Institute Genome Sequencing Center for Infectious Disease"/>
            <person name="Wu L."/>
            <person name="Ma J."/>
        </authorList>
    </citation>
    <scope>NUCLEOTIDE SEQUENCE [LARGE SCALE GENOMIC DNA]</scope>
    <source>
        <strain evidence="3">JCM 18324</strain>
    </source>
</reference>
<dbReference type="Proteomes" id="UP001501147">
    <property type="component" value="Unassembled WGS sequence"/>
</dbReference>
<keyword evidence="3" id="KW-1185">Reference proteome</keyword>
<organism evidence="2 3">
    <name type="scientific">Streptomyces sanyensis</name>
    <dbReference type="NCBI Taxonomy" id="568869"/>
    <lineage>
        <taxon>Bacteria</taxon>
        <taxon>Bacillati</taxon>
        <taxon>Actinomycetota</taxon>
        <taxon>Actinomycetes</taxon>
        <taxon>Kitasatosporales</taxon>
        <taxon>Streptomycetaceae</taxon>
        <taxon>Streptomyces</taxon>
    </lineage>
</organism>
<dbReference type="Pfam" id="PF00903">
    <property type="entry name" value="Glyoxalase"/>
    <property type="match status" value="1"/>
</dbReference>
<dbReference type="EMBL" id="BAABJV010000014">
    <property type="protein sequence ID" value="GAA4788616.1"/>
    <property type="molecule type" value="Genomic_DNA"/>
</dbReference>
<dbReference type="SUPFAM" id="SSF54593">
    <property type="entry name" value="Glyoxalase/Bleomycin resistance protein/Dihydroxybiphenyl dioxygenase"/>
    <property type="match status" value="1"/>
</dbReference>
<comment type="caution">
    <text evidence="2">The sequence shown here is derived from an EMBL/GenBank/DDBJ whole genome shotgun (WGS) entry which is preliminary data.</text>
</comment>
<name>A0ABP9B0J8_9ACTN</name>
<evidence type="ECO:0000313" key="2">
    <source>
        <dbReference type="EMBL" id="GAA4788616.1"/>
    </source>
</evidence>
<proteinExistence type="predicted"/>
<dbReference type="Gene3D" id="3.30.720.120">
    <property type="match status" value="1"/>
</dbReference>